<dbReference type="EMBL" id="MU864350">
    <property type="protein sequence ID" value="KAK4193641.1"/>
    <property type="molecule type" value="Genomic_DNA"/>
</dbReference>
<gene>
    <name evidence="2" type="ORF">QBC35DRAFT_479792</name>
</gene>
<proteinExistence type="predicted"/>
<feature type="region of interest" description="Disordered" evidence="1">
    <location>
        <begin position="135"/>
        <end position="183"/>
    </location>
</feature>
<feature type="compositionally biased region" description="Low complexity" evidence="1">
    <location>
        <begin position="135"/>
        <end position="144"/>
    </location>
</feature>
<sequence length="253" mass="28493">MSFDRPLHGGCQCGRNIYMIQFPRDTQLPASQLAKVLFSSSPTHRFASPLSAFLRVPLAYYHARINPSFPDETFSQIHKAYTSPTETHSKRCFCGFCGTPLSYWSEEPSSEKDFIQLALGSLAPRDLADLEELGLLPSSSPEATSSEEEEGEDTPMRHAEDEDEEKGQGGNTKGGKGRAVKRFRDGTEASLPWFDTLMEGSLLGGTLRHARGRRQNKSGTVRYEWEVVEWEEGDDDEEETRRNVKRKLEEGMH</sequence>
<name>A0AAN7ALZ6_9PEZI</name>
<accession>A0AAN7ALZ6</accession>
<reference evidence="2" key="2">
    <citation type="submission" date="2023-05" db="EMBL/GenBank/DDBJ databases">
        <authorList>
            <consortium name="Lawrence Berkeley National Laboratory"/>
            <person name="Steindorff A."/>
            <person name="Hensen N."/>
            <person name="Bonometti L."/>
            <person name="Westerberg I."/>
            <person name="Brannstrom I.O."/>
            <person name="Guillou S."/>
            <person name="Cros-Aarteil S."/>
            <person name="Calhoun S."/>
            <person name="Haridas S."/>
            <person name="Kuo A."/>
            <person name="Mondo S."/>
            <person name="Pangilinan J."/>
            <person name="Riley R."/>
            <person name="Labutti K."/>
            <person name="Andreopoulos B."/>
            <person name="Lipzen A."/>
            <person name="Chen C."/>
            <person name="Yanf M."/>
            <person name="Daum C."/>
            <person name="Ng V."/>
            <person name="Clum A."/>
            <person name="Ohm R."/>
            <person name="Martin F."/>
            <person name="Silar P."/>
            <person name="Natvig D."/>
            <person name="Lalanne C."/>
            <person name="Gautier V."/>
            <person name="Ament-Velasquez S.L."/>
            <person name="Kruys A."/>
            <person name="Hutchinson M.I."/>
            <person name="Powell A.J."/>
            <person name="Barry K."/>
            <person name="Miller A.N."/>
            <person name="Grigoriev I.V."/>
            <person name="Debuchy R."/>
            <person name="Gladieux P."/>
            <person name="Thoren M.H."/>
            <person name="Johannesson H."/>
        </authorList>
    </citation>
    <scope>NUCLEOTIDE SEQUENCE</scope>
    <source>
        <strain evidence="2">PSN309</strain>
    </source>
</reference>
<dbReference type="Proteomes" id="UP001302126">
    <property type="component" value="Unassembled WGS sequence"/>
</dbReference>
<evidence type="ECO:0008006" key="4">
    <source>
        <dbReference type="Google" id="ProtNLM"/>
    </source>
</evidence>
<comment type="caution">
    <text evidence="2">The sequence shown here is derived from an EMBL/GenBank/DDBJ whole genome shotgun (WGS) entry which is preliminary data.</text>
</comment>
<evidence type="ECO:0000313" key="3">
    <source>
        <dbReference type="Proteomes" id="UP001302126"/>
    </source>
</evidence>
<protein>
    <recommendedName>
        <fullName evidence="4">CENP-V/GFA domain-containing protein</fullName>
    </recommendedName>
</protein>
<evidence type="ECO:0000256" key="1">
    <source>
        <dbReference type="SAM" id="MobiDB-lite"/>
    </source>
</evidence>
<organism evidence="2 3">
    <name type="scientific">Podospora australis</name>
    <dbReference type="NCBI Taxonomy" id="1536484"/>
    <lineage>
        <taxon>Eukaryota</taxon>
        <taxon>Fungi</taxon>
        <taxon>Dikarya</taxon>
        <taxon>Ascomycota</taxon>
        <taxon>Pezizomycotina</taxon>
        <taxon>Sordariomycetes</taxon>
        <taxon>Sordariomycetidae</taxon>
        <taxon>Sordariales</taxon>
        <taxon>Podosporaceae</taxon>
        <taxon>Podospora</taxon>
    </lineage>
</organism>
<dbReference type="AlphaFoldDB" id="A0AAN7ALZ6"/>
<reference evidence="2" key="1">
    <citation type="journal article" date="2023" name="Mol. Phylogenet. Evol.">
        <title>Genome-scale phylogeny and comparative genomics of the fungal order Sordariales.</title>
        <authorList>
            <person name="Hensen N."/>
            <person name="Bonometti L."/>
            <person name="Westerberg I."/>
            <person name="Brannstrom I.O."/>
            <person name="Guillou S."/>
            <person name="Cros-Aarteil S."/>
            <person name="Calhoun S."/>
            <person name="Haridas S."/>
            <person name="Kuo A."/>
            <person name="Mondo S."/>
            <person name="Pangilinan J."/>
            <person name="Riley R."/>
            <person name="LaButti K."/>
            <person name="Andreopoulos B."/>
            <person name="Lipzen A."/>
            <person name="Chen C."/>
            <person name="Yan M."/>
            <person name="Daum C."/>
            <person name="Ng V."/>
            <person name="Clum A."/>
            <person name="Steindorff A."/>
            <person name="Ohm R.A."/>
            <person name="Martin F."/>
            <person name="Silar P."/>
            <person name="Natvig D.O."/>
            <person name="Lalanne C."/>
            <person name="Gautier V."/>
            <person name="Ament-Velasquez S.L."/>
            <person name="Kruys A."/>
            <person name="Hutchinson M.I."/>
            <person name="Powell A.J."/>
            <person name="Barry K."/>
            <person name="Miller A.N."/>
            <person name="Grigoriev I.V."/>
            <person name="Debuchy R."/>
            <person name="Gladieux P."/>
            <person name="Hiltunen Thoren M."/>
            <person name="Johannesson H."/>
        </authorList>
    </citation>
    <scope>NUCLEOTIDE SEQUENCE</scope>
    <source>
        <strain evidence="2">PSN309</strain>
    </source>
</reference>
<evidence type="ECO:0000313" key="2">
    <source>
        <dbReference type="EMBL" id="KAK4193641.1"/>
    </source>
</evidence>
<keyword evidence="3" id="KW-1185">Reference proteome</keyword>